<evidence type="ECO:0000259" key="1">
    <source>
        <dbReference type="SMART" id="SM00849"/>
    </source>
</evidence>
<evidence type="ECO:0000313" key="3">
    <source>
        <dbReference type="Proteomes" id="UP000621799"/>
    </source>
</evidence>
<keyword evidence="3" id="KW-1185">Reference proteome</keyword>
<dbReference type="Gene3D" id="3.60.15.10">
    <property type="entry name" value="Ribonuclease Z/Hydroxyacylglutathione hydrolase-like"/>
    <property type="match status" value="1"/>
</dbReference>
<evidence type="ECO:0000313" key="2">
    <source>
        <dbReference type="EMBL" id="MBE9039486.1"/>
    </source>
</evidence>
<dbReference type="CDD" id="cd07715">
    <property type="entry name" value="TaR3-like_MBL-fold"/>
    <property type="match status" value="1"/>
</dbReference>
<dbReference type="InterPro" id="IPR001279">
    <property type="entry name" value="Metallo-B-lactamas"/>
</dbReference>
<feature type="non-terminal residue" evidence="2">
    <location>
        <position position="310"/>
    </location>
</feature>
<dbReference type="SMART" id="SM00849">
    <property type="entry name" value="Lactamase_B"/>
    <property type="match status" value="1"/>
</dbReference>
<feature type="domain" description="Metallo-beta-lactamase" evidence="1">
    <location>
        <begin position="61"/>
        <end position="251"/>
    </location>
</feature>
<gene>
    <name evidence="2" type="ORF">IQ235_01585</name>
</gene>
<dbReference type="RefSeq" id="WP_264319748.1">
    <property type="nucleotide sequence ID" value="NZ_JADEXN010000013.1"/>
</dbReference>
<organism evidence="2 3">
    <name type="scientific">Zarconia navalis LEGE 11467</name>
    <dbReference type="NCBI Taxonomy" id="1828826"/>
    <lineage>
        <taxon>Bacteria</taxon>
        <taxon>Bacillati</taxon>
        <taxon>Cyanobacteriota</taxon>
        <taxon>Cyanophyceae</taxon>
        <taxon>Oscillatoriophycideae</taxon>
        <taxon>Oscillatoriales</taxon>
        <taxon>Oscillatoriales incertae sedis</taxon>
        <taxon>Zarconia</taxon>
        <taxon>Zarconia navalis</taxon>
    </lineage>
</organism>
<dbReference type="Proteomes" id="UP000621799">
    <property type="component" value="Unassembled WGS sequence"/>
</dbReference>
<dbReference type="AlphaFoldDB" id="A0A928VST2"/>
<dbReference type="PANTHER" id="PTHR42663">
    <property type="entry name" value="HYDROLASE C777.06C-RELATED-RELATED"/>
    <property type="match status" value="1"/>
</dbReference>
<name>A0A928VST2_9CYAN</name>
<dbReference type="PANTHER" id="PTHR42663:SF4">
    <property type="entry name" value="SLL1036 PROTEIN"/>
    <property type="match status" value="1"/>
</dbReference>
<dbReference type="Pfam" id="PF12706">
    <property type="entry name" value="Lactamase_B_2"/>
    <property type="match status" value="1"/>
</dbReference>
<sequence>MRVKLWGTRGSLPAPPTPDTIKAKVRGLFYDFFDRGYREVSDIDRFLAQLPPDRVGGFGGNTLCVEVKTPEQQMIIDGGTGLRLLGYELMKGDCGKGEGEIHLFFTHFHWDHLSGLPFFVPLYIPGNIIHVYAVQPELPEVFQTLFQHPYFPVTLDTIEAHIKYHQLEPRKPIALLDTLITPYQLDHPQPCWGYQVESGGRVFSHCVDTEITRVSRQELGLDLPLYQNVDLMVLDAQYTLLESVEKVNWGHGSAEIGLEIAMREAVKRVIFVHHDPLASDEQIATVANRTRKVYEKELEISRRRGIETNP</sequence>
<protein>
    <submittedName>
        <fullName evidence="2">MBL fold metallo-hydrolase</fullName>
    </submittedName>
</protein>
<proteinExistence type="predicted"/>
<comment type="caution">
    <text evidence="2">The sequence shown here is derived from an EMBL/GenBank/DDBJ whole genome shotgun (WGS) entry which is preliminary data.</text>
</comment>
<dbReference type="EMBL" id="JADEXN010000013">
    <property type="protein sequence ID" value="MBE9039486.1"/>
    <property type="molecule type" value="Genomic_DNA"/>
</dbReference>
<dbReference type="SUPFAM" id="SSF56281">
    <property type="entry name" value="Metallo-hydrolase/oxidoreductase"/>
    <property type="match status" value="1"/>
</dbReference>
<dbReference type="InterPro" id="IPR036866">
    <property type="entry name" value="RibonucZ/Hydroxyglut_hydro"/>
</dbReference>
<accession>A0A928VST2</accession>
<reference evidence="2" key="1">
    <citation type="submission" date="2020-10" db="EMBL/GenBank/DDBJ databases">
        <authorList>
            <person name="Castelo-Branco R."/>
            <person name="Eusebio N."/>
            <person name="Adriana R."/>
            <person name="Vieira A."/>
            <person name="Brugerolle De Fraissinette N."/>
            <person name="Rezende De Castro R."/>
            <person name="Schneider M.P."/>
            <person name="Vasconcelos V."/>
            <person name="Leao P.N."/>
        </authorList>
    </citation>
    <scope>NUCLEOTIDE SEQUENCE</scope>
    <source>
        <strain evidence="2">LEGE 11467</strain>
    </source>
</reference>